<dbReference type="CDD" id="cd05297">
    <property type="entry name" value="GH4_alpha_glucosidase_galactosidase"/>
    <property type="match status" value="1"/>
</dbReference>
<dbReference type="InterPro" id="IPR022616">
    <property type="entry name" value="Glyco_hydro_4_C"/>
</dbReference>
<evidence type="ECO:0000256" key="9">
    <source>
        <dbReference type="PIRSR" id="PIRSR601088-2"/>
    </source>
</evidence>
<keyword evidence="6 10" id="KW-0464">Manganese</keyword>
<dbReference type="Pfam" id="PF02056">
    <property type="entry name" value="Glyco_hydro_4"/>
    <property type="match status" value="1"/>
</dbReference>
<protein>
    <submittedName>
        <fullName evidence="15">Alpha-galactosidase</fullName>
    </submittedName>
</protein>
<evidence type="ECO:0000256" key="6">
    <source>
        <dbReference type="ARBA" id="ARBA00023211"/>
    </source>
</evidence>
<gene>
    <name evidence="15" type="ORF">SAMN04489812_5424</name>
</gene>
<evidence type="ECO:0000256" key="1">
    <source>
        <dbReference type="ARBA" id="ARBA00001936"/>
    </source>
</evidence>
<keyword evidence="10" id="KW-0533">Nickel</keyword>
<evidence type="ECO:0000256" key="2">
    <source>
        <dbReference type="ARBA" id="ARBA00010141"/>
    </source>
</evidence>
<dbReference type="GO" id="GO:0004553">
    <property type="term" value="F:hydrolase activity, hydrolyzing O-glycosyl compounds"/>
    <property type="evidence" value="ECO:0007669"/>
    <property type="project" value="InterPro"/>
</dbReference>
<dbReference type="OrthoDB" id="9767022at2"/>
<dbReference type="GO" id="GO:0005975">
    <property type="term" value="P:carbohydrate metabolic process"/>
    <property type="evidence" value="ECO:0007669"/>
    <property type="project" value="InterPro"/>
</dbReference>
<evidence type="ECO:0000256" key="10">
    <source>
        <dbReference type="PIRSR" id="PIRSR601088-3"/>
    </source>
</evidence>
<evidence type="ECO:0000256" key="5">
    <source>
        <dbReference type="ARBA" id="ARBA00023027"/>
    </source>
</evidence>
<comment type="cofactor">
    <cofactor evidence="12">
        <name>NAD(+)</name>
        <dbReference type="ChEBI" id="CHEBI:57540"/>
    </cofactor>
    <text evidence="12">Binds 1 NAD(+) per subunit.</text>
</comment>
<dbReference type="PRINTS" id="PR00732">
    <property type="entry name" value="GLHYDRLASE4"/>
</dbReference>
<evidence type="ECO:0000256" key="4">
    <source>
        <dbReference type="ARBA" id="ARBA00022801"/>
    </source>
</evidence>
<evidence type="ECO:0000256" key="13">
    <source>
        <dbReference type="SAM" id="MobiDB-lite"/>
    </source>
</evidence>
<dbReference type="InterPro" id="IPR015955">
    <property type="entry name" value="Lactate_DH/Glyco_Ohase_4_C"/>
</dbReference>
<feature type="domain" description="Glycosyl hydrolase family 4 C-terminal" evidence="14">
    <location>
        <begin position="198"/>
        <end position="430"/>
    </location>
</feature>
<dbReference type="AlphaFoldDB" id="A0A1H1ZSC8"/>
<keyword evidence="3 10" id="KW-0479">Metal-binding</keyword>
<dbReference type="EMBL" id="LT629772">
    <property type="protein sequence ID" value="SDT36695.1"/>
    <property type="molecule type" value="Genomic_DNA"/>
</dbReference>
<feature type="binding site" evidence="9">
    <location>
        <position position="153"/>
    </location>
    <ligand>
        <name>substrate</name>
    </ligand>
</feature>
<feature type="binding site" evidence="10">
    <location>
        <position position="203"/>
    </location>
    <ligand>
        <name>Mn(2+)</name>
        <dbReference type="ChEBI" id="CHEBI:29035"/>
    </ligand>
</feature>
<dbReference type="STRING" id="630515.SAMN04489812_5424"/>
<keyword evidence="5 12" id="KW-0520">NAD</keyword>
<evidence type="ECO:0000313" key="15">
    <source>
        <dbReference type="EMBL" id="SDT36695.1"/>
    </source>
</evidence>
<dbReference type="PANTHER" id="PTHR32092">
    <property type="entry name" value="6-PHOSPHO-BETA-GLUCOSIDASE-RELATED"/>
    <property type="match status" value="1"/>
</dbReference>
<dbReference type="InterPro" id="IPR053715">
    <property type="entry name" value="GH4_Enzyme_sf"/>
</dbReference>
<evidence type="ECO:0000256" key="11">
    <source>
        <dbReference type="PIRSR" id="PIRSR601088-4"/>
    </source>
</evidence>
<keyword evidence="8 12" id="KW-0326">Glycosidase</keyword>
<dbReference type="NCBIfam" id="NF011657">
    <property type="entry name" value="PRK15076.1"/>
    <property type="match status" value="1"/>
</dbReference>
<comment type="similarity">
    <text evidence="2 12">Belongs to the glycosyl hydrolase 4 family.</text>
</comment>
<dbReference type="Pfam" id="PF11975">
    <property type="entry name" value="Glyco_hydro_4C"/>
    <property type="match status" value="1"/>
</dbReference>
<dbReference type="SUPFAM" id="SSF51735">
    <property type="entry name" value="NAD(P)-binding Rossmann-fold domains"/>
    <property type="match status" value="1"/>
</dbReference>
<dbReference type="SUPFAM" id="SSF56327">
    <property type="entry name" value="LDH C-terminal domain-like"/>
    <property type="match status" value="1"/>
</dbReference>
<evidence type="ECO:0000256" key="12">
    <source>
        <dbReference type="RuleBase" id="RU361152"/>
    </source>
</evidence>
<reference evidence="15 16" key="1">
    <citation type="submission" date="2016-10" db="EMBL/GenBank/DDBJ databases">
        <authorList>
            <person name="de Groot N.N."/>
        </authorList>
    </citation>
    <scope>NUCLEOTIDE SEQUENCE [LARGE SCALE GENOMIC DNA]</scope>
    <source>
        <strain evidence="15 16">DSM 21800</strain>
    </source>
</reference>
<feature type="compositionally biased region" description="Basic and acidic residues" evidence="13">
    <location>
        <begin position="239"/>
        <end position="253"/>
    </location>
</feature>
<keyword evidence="16" id="KW-1185">Reference proteome</keyword>
<dbReference type="PANTHER" id="PTHR32092:SF6">
    <property type="entry name" value="ALPHA-GALACTOSIDASE"/>
    <property type="match status" value="1"/>
</dbReference>
<keyword evidence="10" id="KW-0408">Iron</keyword>
<keyword evidence="4 12" id="KW-0378">Hydrolase</keyword>
<evidence type="ECO:0000259" key="14">
    <source>
        <dbReference type="Pfam" id="PF11975"/>
    </source>
</evidence>
<sequence length="461" mass="50549">MNPTAIRPKITLIGAGGYVFPFRLVGDLLSFPALRDATICLMDINAERLSRVAAATRELIEHHGLGARVEETTDRRAALTEADFVIITFQVGGVEAYRHDVEIPRRYGVDQTVGDTIGPGGVFRFLRSVTSYRQIVADARELCPDAQFINYANPMAMATGYLNALGASTVGLCHSVQGTTRMLARTLGVPYEEVNYRCAGINHQAWVLEFQQGGTDLYPRLREEMARRHVRGRGAGELAGDHGDHSDEAEGHSNYEGGNEQVRTDLMNTFGYFETESSHHASEYLPYFRKSPELIKEYIPERWDYYEICSAHDEQGDIDDQLERLKKELAPSVEYGASIVNSMVTGELSVIHGNVPNATGAISNLPADACVEVPCLVDRSGVQPTTMGDLPLQLAALNRTNIGLQTLAVQAALTGSRENVYHAVALDPLTAALCTLDEIRSMTDELFAAHAALLPEELRPA</sequence>
<comment type="cofactor">
    <cofactor evidence="1">
        <name>Mn(2+)</name>
        <dbReference type="ChEBI" id="CHEBI:29035"/>
    </cofactor>
</comment>
<organism evidence="15 16">
    <name type="scientific">Microlunatus soli</name>
    <dbReference type="NCBI Taxonomy" id="630515"/>
    <lineage>
        <taxon>Bacteria</taxon>
        <taxon>Bacillati</taxon>
        <taxon>Actinomycetota</taxon>
        <taxon>Actinomycetes</taxon>
        <taxon>Propionibacteriales</taxon>
        <taxon>Propionibacteriaceae</taxon>
        <taxon>Microlunatus</taxon>
    </lineage>
</organism>
<name>A0A1H1ZSC8_9ACTN</name>
<feature type="binding site" evidence="10">
    <location>
        <position position="173"/>
    </location>
    <ligand>
        <name>Mn(2+)</name>
        <dbReference type="ChEBI" id="CHEBI:29035"/>
    </ligand>
</feature>
<dbReference type="GO" id="GO:0016616">
    <property type="term" value="F:oxidoreductase activity, acting on the CH-OH group of donors, NAD or NADP as acceptor"/>
    <property type="evidence" value="ECO:0007669"/>
    <property type="project" value="InterPro"/>
</dbReference>
<proteinExistence type="inferred from homology"/>
<dbReference type="Proteomes" id="UP000199103">
    <property type="component" value="Chromosome I"/>
</dbReference>
<dbReference type="Gene3D" id="3.90.1820.10">
    <property type="entry name" value="AglA-like glucosidase"/>
    <property type="match status" value="1"/>
</dbReference>
<evidence type="ECO:0000256" key="8">
    <source>
        <dbReference type="ARBA" id="ARBA00023295"/>
    </source>
</evidence>
<dbReference type="InterPro" id="IPR001088">
    <property type="entry name" value="Glyco_hydro_4"/>
</dbReference>
<dbReference type="GO" id="GO:0046872">
    <property type="term" value="F:metal ion binding"/>
    <property type="evidence" value="ECO:0007669"/>
    <property type="project" value="UniProtKB-KW"/>
</dbReference>
<evidence type="ECO:0000256" key="7">
    <source>
        <dbReference type="ARBA" id="ARBA00023277"/>
    </source>
</evidence>
<feature type="region of interest" description="Disordered" evidence="13">
    <location>
        <begin position="234"/>
        <end position="259"/>
    </location>
</feature>
<dbReference type="InterPro" id="IPR036291">
    <property type="entry name" value="NAD(P)-bd_dom_sf"/>
</dbReference>
<evidence type="ECO:0000256" key="3">
    <source>
        <dbReference type="ARBA" id="ARBA00022723"/>
    </source>
</evidence>
<evidence type="ECO:0000313" key="16">
    <source>
        <dbReference type="Proteomes" id="UP000199103"/>
    </source>
</evidence>
<accession>A0A1H1ZSC8</accession>
<feature type="site" description="Increases basicity of active site Tyr" evidence="11">
    <location>
        <position position="115"/>
    </location>
</feature>
<keyword evidence="10" id="KW-0170">Cobalt</keyword>
<keyword evidence="7" id="KW-0119">Carbohydrate metabolism</keyword>